<reference evidence="2 3" key="1">
    <citation type="journal article" date="2016" name="Nat. Commun.">
        <title>Thousands of microbial genomes shed light on interconnected biogeochemical processes in an aquifer system.</title>
        <authorList>
            <person name="Anantharaman K."/>
            <person name="Brown C.T."/>
            <person name="Hug L.A."/>
            <person name="Sharon I."/>
            <person name="Castelle C.J."/>
            <person name="Probst A.J."/>
            <person name="Thomas B.C."/>
            <person name="Singh A."/>
            <person name="Wilkins M.J."/>
            <person name="Karaoz U."/>
            <person name="Brodie E.L."/>
            <person name="Williams K.H."/>
            <person name="Hubbard S.S."/>
            <person name="Banfield J.F."/>
        </authorList>
    </citation>
    <scope>NUCLEOTIDE SEQUENCE [LARGE SCALE GENOMIC DNA]</scope>
</reference>
<evidence type="ECO:0000313" key="2">
    <source>
        <dbReference type="EMBL" id="OGY96616.1"/>
    </source>
</evidence>
<sequence length="129" mass="13680">MMSAMNGFERPASETPEAAGREKVLAAAEFIVKQEEERLESRSKTFSRISAGAFAATLGIGGVALAKALGAELPMQGQETFAVAMAGQALMWGSKLLSDQSRSKLEAFVGTYGGHRILRDPARGGGFRE</sequence>
<evidence type="ECO:0000313" key="3">
    <source>
        <dbReference type="Proteomes" id="UP000176349"/>
    </source>
</evidence>
<evidence type="ECO:0000256" key="1">
    <source>
        <dbReference type="SAM" id="MobiDB-lite"/>
    </source>
</evidence>
<gene>
    <name evidence="2" type="ORF">A2128_02760</name>
</gene>
<dbReference type="AlphaFoldDB" id="A0A1G2C5T6"/>
<accession>A0A1G2C5T6</accession>
<organism evidence="2 3">
    <name type="scientific">Candidatus Liptonbacteria bacterium GWC1_60_9</name>
    <dbReference type="NCBI Taxonomy" id="1798645"/>
    <lineage>
        <taxon>Bacteria</taxon>
        <taxon>Candidatus Liptoniibacteriota</taxon>
    </lineage>
</organism>
<protein>
    <submittedName>
        <fullName evidence="2">Uncharacterized protein</fullName>
    </submittedName>
</protein>
<proteinExistence type="predicted"/>
<feature type="region of interest" description="Disordered" evidence="1">
    <location>
        <begin position="1"/>
        <end position="21"/>
    </location>
</feature>
<comment type="caution">
    <text evidence="2">The sequence shown here is derived from an EMBL/GenBank/DDBJ whole genome shotgun (WGS) entry which is preliminary data.</text>
</comment>
<name>A0A1G2C5T6_9BACT</name>
<dbReference type="EMBL" id="MHKV01000040">
    <property type="protein sequence ID" value="OGY96616.1"/>
    <property type="molecule type" value="Genomic_DNA"/>
</dbReference>
<dbReference type="Proteomes" id="UP000176349">
    <property type="component" value="Unassembled WGS sequence"/>
</dbReference>